<dbReference type="PANTHER" id="PTHR42925">
    <property type="entry name" value="MULTIDRUG AND TOXIN EFFLUX PROTEIN MATE FAMILY"/>
    <property type="match status" value="1"/>
</dbReference>
<evidence type="ECO:0000256" key="4">
    <source>
        <dbReference type="ARBA" id="ARBA00022475"/>
    </source>
</evidence>
<dbReference type="EMBL" id="UATL01000001">
    <property type="protein sequence ID" value="SPY28409.1"/>
    <property type="molecule type" value="Genomic_DNA"/>
</dbReference>
<evidence type="ECO:0000313" key="9">
    <source>
        <dbReference type="EMBL" id="SPY28409.1"/>
    </source>
</evidence>
<dbReference type="PIRSF" id="PIRSF006603">
    <property type="entry name" value="DinF"/>
    <property type="match status" value="1"/>
</dbReference>
<proteinExistence type="predicted"/>
<keyword evidence="5" id="KW-0812">Transmembrane</keyword>
<evidence type="ECO:0000256" key="7">
    <source>
        <dbReference type="ARBA" id="ARBA00023136"/>
    </source>
</evidence>
<dbReference type="Proteomes" id="UP000251647">
    <property type="component" value="Unassembled WGS sequence"/>
</dbReference>
<dbReference type="CDD" id="cd13134">
    <property type="entry name" value="MATE_like_8"/>
    <property type="match status" value="1"/>
</dbReference>
<dbReference type="AlphaFoldDB" id="A0A2T3QP85"/>
<dbReference type="Pfam" id="PF01554">
    <property type="entry name" value="MatE"/>
    <property type="match status" value="2"/>
</dbReference>
<keyword evidence="3" id="KW-0813">Transport</keyword>
<dbReference type="GO" id="GO:0005886">
    <property type="term" value="C:plasma membrane"/>
    <property type="evidence" value="ECO:0007669"/>
    <property type="project" value="UniProtKB-SubCell"/>
</dbReference>
<keyword evidence="4" id="KW-1003">Cell membrane</keyword>
<dbReference type="GO" id="GO:0015297">
    <property type="term" value="F:antiporter activity"/>
    <property type="evidence" value="ECO:0007669"/>
    <property type="project" value="InterPro"/>
</dbReference>
<keyword evidence="7" id="KW-0472">Membrane</keyword>
<evidence type="ECO:0000256" key="8">
    <source>
        <dbReference type="ARBA" id="ARBA00030855"/>
    </source>
</evidence>
<dbReference type="RefSeq" id="WP_005299012.1">
    <property type="nucleotide sequence ID" value="NZ_CP046752.1"/>
</dbReference>
<reference evidence="9 10" key="1">
    <citation type="submission" date="2018-06" db="EMBL/GenBank/DDBJ databases">
        <authorList>
            <consortium name="Pathogen Informatics"/>
            <person name="Doyle S."/>
        </authorList>
    </citation>
    <scope>NUCLEOTIDE SEQUENCE [LARGE SCALE GENOMIC DNA]</scope>
    <source>
        <strain evidence="9 10">NCTC11647</strain>
    </source>
</reference>
<evidence type="ECO:0000256" key="5">
    <source>
        <dbReference type="ARBA" id="ARBA00022692"/>
    </source>
</evidence>
<dbReference type="PANTHER" id="PTHR42925:SF2">
    <property type="entry name" value="NA+ DRIVEN MULTIDRUG EFFLUX PUMP"/>
    <property type="match status" value="1"/>
</dbReference>
<dbReference type="NCBIfam" id="TIGR00797">
    <property type="entry name" value="matE"/>
    <property type="match status" value="1"/>
</dbReference>
<accession>A0A2T3QP85</accession>
<keyword evidence="6" id="KW-1133">Transmembrane helix</keyword>
<evidence type="ECO:0000313" key="10">
    <source>
        <dbReference type="Proteomes" id="UP000251647"/>
    </source>
</evidence>
<protein>
    <recommendedName>
        <fullName evidence="2">Multidrug resistance protein NorM</fullName>
    </recommendedName>
    <alternativeName>
        <fullName evidence="8">Na(+)/drug antiporter</fullName>
    </alternativeName>
</protein>
<name>A0A2T3QP85_PHODM</name>
<evidence type="ECO:0000256" key="1">
    <source>
        <dbReference type="ARBA" id="ARBA00004429"/>
    </source>
</evidence>
<dbReference type="InterPro" id="IPR002528">
    <property type="entry name" value="MATE_fam"/>
</dbReference>
<evidence type="ECO:0000256" key="2">
    <source>
        <dbReference type="ARBA" id="ARBA00013489"/>
    </source>
</evidence>
<gene>
    <name evidence="9" type="primary">norM_2</name>
    <name evidence="9" type="ORF">NCTC11647_01499</name>
</gene>
<dbReference type="GO" id="GO:0042910">
    <property type="term" value="F:xenobiotic transmembrane transporter activity"/>
    <property type="evidence" value="ECO:0007669"/>
    <property type="project" value="InterPro"/>
</dbReference>
<dbReference type="OrthoDB" id="9780160at2"/>
<comment type="subcellular location">
    <subcellularLocation>
        <location evidence="1">Cell inner membrane</location>
        <topology evidence="1">Multi-pass membrane protein</topology>
    </subcellularLocation>
</comment>
<organism evidence="9 10">
    <name type="scientific">Photobacterium damselae</name>
    <dbReference type="NCBI Taxonomy" id="38293"/>
    <lineage>
        <taxon>Bacteria</taxon>
        <taxon>Pseudomonadati</taxon>
        <taxon>Pseudomonadota</taxon>
        <taxon>Gammaproteobacteria</taxon>
        <taxon>Vibrionales</taxon>
        <taxon>Vibrionaceae</taxon>
        <taxon>Photobacterium</taxon>
    </lineage>
</organism>
<evidence type="ECO:0000256" key="3">
    <source>
        <dbReference type="ARBA" id="ARBA00022448"/>
    </source>
</evidence>
<evidence type="ECO:0000256" key="6">
    <source>
        <dbReference type="ARBA" id="ARBA00022989"/>
    </source>
</evidence>
<sequence length="455" mass="49579">MFTLVLQQFKGDFLRRLLLIALPISIQSMMFSSRSLVDILMLGQLGQTDVAAMGIAGRAIFVATIMLFGVTTGGALLTAQYWGAGNSEGVKRSTALTWLMSNITALIAAGVFFLSPESVISLATNNSEVVALGAQYLQITALSMFPMAFGISMAVGLRSMHQPGVSTFFSAIGISLNILLNWLLIFGKWGFPEMGIAGAAWATVISGVVEVSLLYAYLYHRKHLLSFGLSTIIAACEWIYVKRFLTLSLPTTFNHLAWSAGIFVYHAIIGQYGVEGLAALSVMTPIESLSLAFLIGSSNAAAVMIGNQLGANKMEEAYHQAWAVSCFNLLSSMVMAILMLLIKEPVLNLFTALTPETRALTEHFFVIYTGLLIIKSIPMTMIVGILRAGGDIRFCFYQDIIAQWVIGIPVVAICALVFKIPVEWIYALLGLEELVKWVGSTIRLRSKKWMNNLVA</sequence>
<dbReference type="InterPro" id="IPR047135">
    <property type="entry name" value="YsiQ"/>
</dbReference>
<dbReference type="InterPro" id="IPR048279">
    <property type="entry name" value="MdtK-like"/>
</dbReference>